<accession>A0ABT4NT73</accession>
<dbReference type="InterPro" id="IPR002828">
    <property type="entry name" value="SurE-like_Pase/nucleotidase"/>
</dbReference>
<evidence type="ECO:0000313" key="7">
    <source>
        <dbReference type="EMBL" id="MCZ4590587.1"/>
    </source>
</evidence>
<keyword evidence="4" id="KW-0479">Metal-binding</keyword>
<gene>
    <name evidence="7" type="ORF">O4328_44465</name>
</gene>
<dbReference type="Pfam" id="PF01975">
    <property type="entry name" value="SurE"/>
    <property type="match status" value="1"/>
</dbReference>
<evidence type="ECO:0000256" key="4">
    <source>
        <dbReference type="ARBA" id="ARBA00022723"/>
    </source>
</evidence>
<organism evidence="7 8">
    <name type="scientific">Rhodococcus opacus</name>
    <name type="common">Nocardia opaca</name>
    <dbReference type="NCBI Taxonomy" id="37919"/>
    <lineage>
        <taxon>Bacteria</taxon>
        <taxon>Bacillati</taxon>
        <taxon>Actinomycetota</taxon>
        <taxon>Actinomycetes</taxon>
        <taxon>Mycobacteriales</taxon>
        <taxon>Nocardiaceae</taxon>
        <taxon>Rhodococcus</taxon>
    </lineage>
</organism>
<dbReference type="PANTHER" id="PTHR30457:SF0">
    <property type="entry name" value="PHOSPHATASE, PUTATIVE (AFU_ORTHOLOGUE AFUA_4G01070)-RELATED"/>
    <property type="match status" value="1"/>
</dbReference>
<dbReference type="SUPFAM" id="SSF64167">
    <property type="entry name" value="SurE-like"/>
    <property type="match status" value="1"/>
</dbReference>
<keyword evidence="5" id="KW-0378">Hydrolase</keyword>
<reference evidence="7" key="1">
    <citation type="submission" date="2022-12" db="EMBL/GenBank/DDBJ databases">
        <authorList>
            <person name="Krivoruchko A.V."/>
            <person name="Elkin A."/>
        </authorList>
    </citation>
    <scope>NUCLEOTIDE SEQUENCE</scope>
    <source>
        <strain evidence="7">IEGM 249</strain>
    </source>
</reference>
<sequence>MRILVTNDDGIEAGGLAALAAAAGGGGHEIVVVAPSTESSGSAASLGVVRDGNRVTVSARDFHGLDGIRAYAVDAPPALGVRAACSGAFGWKPDLVVSGINPGFNTGRLVLHSGTVGAALTAASLDVCAAAFSTEAHSVLGMNTTTRVAERVISGLVDAGLPPVAVNVNVPALPFPELRGLRFADPGSVSCDDVAFDFEGDSLSLRRRRNSPPYEDRSDADLVARGLISVSAITLPWRAGANAESRVVSAIERRWISSTDASASYERVNTTSIGGVGRREFEGAEFVQPVSLRVGWWVRRRCNLR</sequence>
<dbReference type="InterPro" id="IPR030048">
    <property type="entry name" value="SurE"/>
</dbReference>
<dbReference type="PANTHER" id="PTHR30457">
    <property type="entry name" value="5'-NUCLEOTIDASE SURE"/>
    <property type="match status" value="1"/>
</dbReference>
<dbReference type="EMBL" id="JAPWIS010000057">
    <property type="protein sequence ID" value="MCZ4590587.1"/>
    <property type="molecule type" value="Genomic_DNA"/>
</dbReference>
<keyword evidence="8" id="KW-1185">Reference proteome</keyword>
<comment type="similarity">
    <text evidence="2">Belongs to the SurE nucleotidase family.</text>
</comment>
<protein>
    <recommendedName>
        <fullName evidence="3">5'-nucleotidase</fullName>
        <ecNumber evidence="3">3.1.3.5</ecNumber>
    </recommendedName>
</protein>
<dbReference type="RefSeq" id="WP_269593135.1">
    <property type="nucleotide sequence ID" value="NZ_JAPWIS010000057.1"/>
</dbReference>
<evidence type="ECO:0000313" key="8">
    <source>
        <dbReference type="Proteomes" id="UP001066327"/>
    </source>
</evidence>
<evidence type="ECO:0000259" key="6">
    <source>
        <dbReference type="Pfam" id="PF01975"/>
    </source>
</evidence>
<dbReference type="InterPro" id="IPR036523">
    <property type="entry name" value="SurE-like_sf"/>
</dbReference>
<evidence type="ECO:0000256" key="1">
    <source>
        <dbReference type="ARBA" id="ARBA00000815"/>
    </source>
</evidence>
<evidence type="ECO:0000256" key="5">
    <source>
        <dbReference type="ARBA" id="ARBA00022801"/>
    </source>
</evidence>
<name>A0ABT4NT73_RHOOP</name>
<comment type="caution">
    <text evidence="7">The sequence shown here is derived from an EMBL/GenBank/DDBJ whole genome shotgun (WGS) entry which is preliminary data.</text>
</comment>
<evidence type="ECO:0000256" key="2">
    <source>
        <dbReference type="ARBA" id="ARBA00011062"/>
    </source>
</evidence>
<proteinExistence type="inferred from homology"/>
<dbReference type="Gene3D" id="3.40.1210.10">
    <property type="entry name" value="Survival protein SurE-like phosphatase/nucleotidase"/>
    <property type="match status" value="1"/>
</dbReference>
<dbReference type="EC" id="3.1.3.5" evidence="3"/>
<feature type="domain" description="Survival protein SurE-like phosphatase/nucleotidase" evidence="6">
    <location>
        <begin position="3"/>
        <end position="188"/>
    </location>
</feature>
<evidence type="ECO:0000256" key="3">
    <source>
        <dbReference type="ARBA" id="ARBA00012643"/>
    </source>
</evidence>
<dbReference type="Proteomes" id="UP001066327">
    <property type="component" value="Unassembled WGS sequence"/>
</dbReference>
<comment type="catalytic activity">
    <reaction evidence="1">
        <text>a ribonucleoside 5'-phosphate + H2O = a ribonucleoside + phosphate</text>
        <dbReference type="Rhea" id="RHEA:12484"/>
        <dbReference type="ChEBI" id="CHEBI:15377"/>
        <dbReference type="ChEBI" id="CHEBI:18254"/>
        <dbReference type="ChEBI" id="CHEBI:43474"/>
        <dbReference type="ChEBI" id="CHEBI:58043"/>
        <dbReference type="EC" id="3.1.3.5"/>
    </reaction>
</comment>